<accession>A0A9X1Y9U0</accession>
<keyword evidence="6" id="KW-0547">Nucleotide-binding</keyword>
<evidence type="ECO:0000313" key="11">
    <source>
        <dbReference type="Proteomes" id="UP001139516"/>
    </source>
</evidence>
<keyword evidence="4" id="KW-0560">Oxidoreductase</keyword>
<protein>
    <submittedName>
        <fullName evidence="10">FAD-dependent oxidoreductase</fullName>
    </submittedName>
</protein>
<dbReference type="Pfam" id="PF02852">
    <property type="entry name" value="Pyr_redox_dim"/>
    <property type="match status" value="1"/>
</dbReference>
<evidence type="ECO:0000256" key="5">
    <source>
        <dbReference type="PIRSR" id="PIRSR000350-2"/>
    </source>
</evidence>
<feature type="binding site" evidence="6">
    <location>
        <position position="52"/>
    </location>
    <ligand>
        <name>FAD</name>
        <dbReference type="ChEBI" id="CHEBI:57692"/>
    </ligand>
</feature>
<dbReference type="PANTHER" id="PTHR43014">
    <property type="entry name" value="MERCURIC REDUCTASE"/>
    <property type="match status" value="1"/>
</dbReference>
<comment type="caution">
    <text evidence="10">The sequence shown here is derived from an EMBL/GenBank/DDBJ whole genome shotgun (WGS) entry which is preliminary data.</text>
</comment>
<evidence type="ECO:0000259" key="8">
    <source>
        <dbReference type="Pfam" id="PF02852"/>
    </source>
</evidence>
<evidence type="ECO:0000256" key="7">
    <source>
        <dbReference type="PIRSR" id="PIRSR000350-4"/>
    </source>
</evidence>
<comment type="similarity">
    <text evidence="1">Belongs to the class-I pyridine nucleotide-disulfide oxidoreductase family.</text>
</comment>
<evidence type="ECO:0000256" key="3">
    <source>
        <dbReference type="ARBA" id="ARBA00022827"/>
    </source>
</evidence>
<keyword evidence="2" id="KW-0285">Flavoprotein</keyword>
<feature type="binding site" evidence="6">
    <location>
        <begin position="181"/>
        <end position="188"/>
    </location>
    <ligand>
        <name>NAD(+)</name>
        <dbReference type="ChEBI" id="CHEBI:57540"/>
    </ligand>
</feature>
<dbReference type="InterPro" id="IPR016156">
    <property type="entry name" value="FAD/NAD-linked_Rdtase_dimer_sf"/>
</dbReference>
<dbReference type="InterPro" id="IPR036188">
    <property type="entry name" value="FAD/NAD-bd_sf"/>
</dbReference>
<dbReference type="Gene3D" id="3.30.390.30">
    <property type="match status" value="1"/>
</dbReference>
<evidence type="ECO:0000313" key="10">
    <source>
        <dbReference type="EMBL" id="MCK8786784.1"/>
    </source>
</evidence>
<keyword evidence="3 6" id="KW-0274">FAD</keyword>
<gene>
    <name evidence="10" type="ORF">M0638_20645</name>
</gene>
<dbReference type="GO" id="GO:0003955">
    <property type="term" value="F:NAD(P)H dehydrogenase (quinone) activity"/>
    <property type="evidence" value="ECO:0007669"/>
    <property type="project" value="TreeGrafter"/>
</dbReference>
<evidence type="ECO:0000256" key="6">
    <source>
        <dbReference type="PIRSR" id="PIRSR000350-3"/>
    </source>
</evidence>
<dbReference type="InterPro" id="IPR004099">
    <property type="entry name" value="Pyr_nucl-diS_OxRdtase_dimer"/>
</dbReference>
<keyword evidence="11" id="KW-1185">Reference proteome</keyword>
<feature type="active site" description="Proton acceptor" evidence="5">
    <location>
        <position position="441"/>
    </location>
</feature>
<reference evidence="10" key="1">
    <citation type="submission" date="2022-04" db="EMBL/GenBank/DDBJ databases">
        <title>Roseomonas acroporae sp. nov., isolated from coral Acropora digitifera.</title>
        <authorList>
            <person name="Sun H."/>
        </authorList>
    </citation>
    <scope>NUCLEOTIDE SEQUENCE</scope>
    <source>
        <strain evidence="10">NAR14</strain>
    </source>
</reference>
<dbReference type="RefSeq" id="WP_248668897.1">
    <property type="nucleotide sequence ID" value="NZ_JALPRX010000095.1"/>
</dbReference>
<dbReference type="InterPro" id="IPR023753">
    <property type="entry name" value="FAD/NAD-binding_dom"/>
</dbReference>
<dbReference type="Gene3D" id="3.50.50.60">
    <property type="entry name" value="FAD/NAD(P)-binding domain"/>
    <property type="match status" value="2"/>
</dbReference>
<dbReference type="AlphaFoldDB" id="A0A9X1Y9U0"/>
<feature type="binding site" evidence="6">
    <location>
        <position position="204"/>
    </location>
    <ligand>
        <name>NAD(+)</name>
        <dbReference type="ChEBI" id="CHEBI:57540"/>
    </ligand>
</feature>
<dbReference type="PRINTS" id="PR00411">
    <property type="entry name" value="PNDRDTASEI"/>
</dbReference>
<dbReference type="FunFam" id="3.30.390.30:FF:000001">
    <property type="entry name" value="Dihydrolipoyl dehydrogenase"/>
    <property type="match status" value="1"/>
</dbReference>
<dbReference type="EMBL" id="JALPRX010000095">
    <property type="protein sequence ID" value="MCK8786784.1"/>
    <property type="molecule type" value="Genomic_DNA"/>
</dbReference>
<evidence type="ECO:0000256" key="4">
    <source>
        <dbReference type="ARBA" id="ARBA00023002"/>
    </source>
</evidence>
<organism evidence="10 11">
    <name type="scientific">Roseomonas acroporae</name>
    <dbReference type="NCBI Taxonomy" id="2937791"/>
    <lineage>
        <taxon>Bacteria</taxon>
        <taxon>Pseudomonadati</taxon>
        <taxon>Pseudomonadota</taxon>
        <taxon>Alphaproteobacteria</taxon>
        <taxon>Acetobacterales</taxon>
        <taxon>Roseomonadaceae</taxon>
        <taxon>Roseomonas</taxon>
    </lineage>
</organism>
<dbReference type="Proteomes" id="UP001139516">
    <property type="component" value="Unassembled WGS sequence"/>
</dbReference>
<dbReference type="InterPro" id="IPR001100">
    <property type="entry name" value="Pyr_nuc-diS_OxRdtase"/>
</dbReference>
<feature type="disulfide bond" description="Redox-active" evidence="7">
    <location>
        <begin position="43"/>
        <end position="48"/>
    </location>
</feature>
<feature type="domain" description="FAD/NAD(P)-binding" evidence="9">
    <location>
        <begin position="8"/>
        <end position="322"/>
    </location>
</feature>
<feature type="binding site" evidence="6">
    <location>
        <position position="309"/>
    </location>
    <ligand>
        <name>FAD</name>
        <dbReference type="ChEBI" id="CHEBI:57692"/>
    </ligand>
</feature>
<dbReference type="PIRSF" id="PIRSF000350">
    <property type="entry name" value="Mercury_reductase_MerA"/>
    <property type="match status" value="1"/>
</dbReference>
<dbReference type="SUPFAM" id="SSF55424">
    <property type="entry name" value="FAD/NAD-linked reductases, dimerisation (C-terminal) domain"/>
    <property type="match status" value="1"/>
</dbReference>
<name>A0A9X1Y9U0_9PROT</name>
<dbReference type="SUPFAM" id="SSF51905">
    <property type="entry name" value="FAD/NAD(P)-binding domain"/>
    <property type="match status" value="1"/>
</dbReference>
<feature type="binding site" evidence="6">
    <location>
        <position position="268"/>
    </location>
    <ligand>
        <name>NAD(+)</name>
        <dbReference type="ChEBI" id="CHEBI:57540"/>
    </ligand>
</feature>
<evidence type="ECO:0000256" key="2">
    <source>
        <dbReference type="ARBA" id="ARBA00022630"/>
    </source>
</evidence>
<comment type="cofactor">
    <cofactor evidence="6">
        <name>FAD</name>
        <dbReference type="ChEBI" id="CHEBI:57692"/>
    </cofactor>
    <text evidence="6">Binds 1 FAD per subunit.</text>
</comment>
<keyword evidence="6" id="KW-0520">NAD</keyword>
<sequence length="458" mass="47642">MAEIRTETAIVGAGQAGVPLARALAEAGRLVVLVERRHLGGSCVNFGCTPSKAVIASARLAAAARRAGAMGVGIPSVAVDFAAVMARARRLVAESRGSLEESFRGRDNPRLLCAEARLEGRRDGLFRLRAGGDVVLAERVVLDTGTRSARPPLPGLNSVPLVDSESWVGLEALPGHLVFLGGGTIALEMAQCFRRLGAEVTVLEQGERLAEHEDPDVAEALCDALEADGVEVRLGVEAVRAVPEGEGLRVHLRGGEVVEGTHLFLAAGREANSDGLGLETLGVVPGKRGVVAVDGGLCAGVPGLYAAGDLRGGAQFTHAAYDDFRVLRDRFLGDGTATTERVVPYAIFTEPELGRVGLSETQARAAGRAVRVGRYRMRDSGKAREIGRTEGFVKVVADAGTGEILGAAVLCAEGAEVVQLFTQAMVAGATAREMLRAIAIHPTFGEAAKNAVAALVDG</sequence>
<evidence type="ECO:0000259" key="9">
    <source>
        <dbReference type="Pfam" id="PF07992"/>
    </source>
</evidence>
<dbReference type="GO" id="GO:0050660">
    <property type="term" value="F:flavin adenine dinucleotide binding"/>
    <property type="evidence" value="ECO:0007669"/>
    <property type="project" value="TreeGrafter"/>
</dbReference>
<proteinExistence type="inferred from homology"/>
<evidence type="ECO:0000256" key="1">
    <source>
        <dbReference type="ARBA" id="ARBA00007532"/>
    </source>
</evidence>
<dbReference type="Pfam" id="PF07992">
    <property type="entry name" value="Pyr_redox_2"/>
    <property type="match status" value="1"/>
</dbReference>
<feature type="domain" description="Pyridine nucleotide-disulphide oxidoreductase dimerisation" evidence="8">
    <location>
        <begin position="343"/>
        <end position="451"/>
    </location>
</feature>
<dbReference type="PRINTS" id="PR00368">
    <property type="entry name" value="FADPNR"/>
</dbReference>
<dbReference type="PANTHER" id="PTHR43014:SF2">
    <property type="entry name" value="MERCURIC REDUCTASE"/>
    <property type="match status" value="1"/>
</dbReference>